<dbReference type="AlphaFoldDB" id="A0A9E2KBB4"/>
<reference evidence="2" key="1">
    <citation type="journal article" date="2021" name="PeerJ">
        <title>Extensive microbial diversity within the chicken gut microbiome revealed by metagenomics and culture.</title>
        <authorList>
            <person name="Gilroy R."/>
            <person name="Ravi A."/>
            <person name="Getino M."/>
            <person name="Pursley I."/>
            <person name="Horton D.L."/>
            <person name="Alikhan N.F."/>
            <person name="Baker D."/>
            <person name="Gharbi K."/>
            <person name="Hall N."/>
            <person name="Watson M."/>
            <person name="Adriaenssens E.M."/>
            <person name="Foster-Nyarko E."/>
            <person name="Jarju S."/>
            <person name="Secka A."/>
            <person name="Antonio M."/>
            <person name="Oren A."/>
            <person name="Chaudhuri R.R."/>
            <person name="La Ragione R."/>
            <person name="Hildebrand F."/>
            <person name="Pallen M.J."/>
        </authorList>
    </citation>
    <scope>NUCLEOTIDE SEQUENCE</scope>
    <source>
        <strain evidence="2">B5-657</strain>
    </source>
</reference>
<dbReference type="Proteomes" id="UP000824229">
    <property type="component" value="Unassembled WGS sequence"/>
</dbReference>
<evidence type="ECO:0000259" key="1">
    <source>
        <dbReference type="Pfam" id="PF07238"/>
    </source>
</evidence>
<name>A0A9E2KBB4_9FIRM</name>
<dbReference type="EMBL" id="JAHLFQ010000027">
    <property type="protein sequence ID" value="MBU3803451.1"/>
    <property type="molecule type" value="Genomic_DNA"/>
</dbReference>
<gene>
    <name evidence="2" type="ORF">H9872_01655</name>
</gene>
<feature type="domain" description="PilZ" evidence="1">
    <location>
        <begin position="105"/>
        <end position="200"/>
    </location>
</feature>
<evidence type="ECO:0000313" key="2">
    <source>
        <dbReference type="EMBL" id="MBU3803451.1"/>
    </source>
</evidence>
<protein>
    <submittedName>
        <fullName evidence="2">PilZ domain-containing protein</fullName>
    </submittedName>
</protein>
<reference evidence="2" key="2">
    <citation type="submission" date="2021-04" db="EMBL/GenBank/DDBJ databases">
        <authorList>
            <person name="Gilroy R."/>
        </authorList>
    </citation>
    <scope>NUCLEOTIDE SEQUENCE</scope>
    <source>
        <strain evidence="2">B5-657</strain>
    </source>
</reference>
<dbReference type="Pfam" id="PF07238">
    <property type="entry name" value="PilZ"/>
    <property type="match status" value="1"/>
</dbReference>
<comment type="caution">
    <text evidence="2">The sequence shown here is derived from an EMBL/GenBank/DDBJ whole genome shotgun (WGS) entry which is preliminary data.</text>
</comment>
<organism evidence="2 3">
    <name type="scientific">Candidatus Cellulosilyticum pullistercoris</name>
    <dbReference type="NCBI Taxonomy" id="2838521"/>
    <lineage>
        <taxon>Bacteria</taxon>
        <taxon>Bacillati</taxon>
        <taxon>Bacillota</taxon>
        <taxon>Clostridia</taxon>
        <taxon>Lachnospirales</taxon>
        <taxon>Cellulosilyticaceae</taxon>
        <taxon>Cellulosilyticum</taxon>
    </lineage>
</organism>
<dbReference type="GO" id="GO:0035438">
    <property type="term" value="F:cyclic-di-GMP binding"/>
    <property type="evidence" value="ECO:0007669"/>
    <property type="project" value="InterPro"/>
</dbReference>
<accession>A0A9E2KBB4</accession>
<dbReference type="InterPro" id="IPR009875">
    <property type="entry name" value="PilZ_domain"/>
</dbReference>
<proteinExistence type="predicted"/>
<dbReference type="Gene3D" id="2.40.10.220">
    <property type="entry name" value="predicted glycosyltransferase like domains"/>
    <property type="match status" value="1"/>
</dbReference>
<sequence length="217" mass="25115">MSVPELIPDNIVSDIFELRLPSRLIADNKTAFPILLKNKCGNNTYTIMLEAGEKEIWKYRKLEVELKGSVDIESLKYRGEVKLMPIPDEPGYYKMCQIKLYKVNERKERRVPYRRAIEITDPIQVDAVLINISASGAKIECSEKIEGDSLSMKFTLLKKNITLHAKIVEQSYNKEQGKYIIRCYFVSIDKKVKKIISRAVKEITLMAKRRLQGENKK</sequence>
<evidence type="ECO:0000313" key="3">
    <source>
        <dbReference type="Proteomes" id="UP000824229"/>
    </source>
</evidence>